<dbReference type="EMBL" id="OBMI01000003">
    <property type="protein sequence ID" value="SOB87584.1"/>
    <property type="molecule type" value="Genomic_DNA"/>
</dbReference>
<evidence type="ECO:0000256" key="3">
    <source>
        <dbReference type="ARBA" id="ARBA00024327"/>
    </source>
</evidence>
<dbReference type="HAMAP" id="MF_00063">
    <property type="entry name" value="CysH"/>
    <property type="match status" value="1"/>
</dbReference>
<proteinExistence type="inferred from homology"/>
<feature type="domain" description="Phosphoadenosine phosphosulphate reductase" evidence="5">
    <location>
        <begin position="49"/>
        <end position="216"/>
    </location>
</feature>
<sequence length="252" mass="26795">MASARPIDTLDLSPRWSPADVARLNDRFAKSDASDLLKAVLGDGLLGRVAVVSSFGAESAVLLDLVAAVDPATPVLFLDTGRHFAETLAYRDTLAARLGLSDVRVIAPDPAEIAKRDAAGERWSYDPDGCCDIRKVRPLARALAGFDASITGRKAFQAATRAALPPFELDGERLKCNPLIAWSKDRLDAHAAARDLPRHPLLERGYGSIGCAPCTSTIRPGEDPRAGRWRGFAKTECGIHTSDVGAAAAARG</sequence>
<dbReference type="InterPro" id="IPR002500">
    <property type="entry name" value="PAPS_reduct_dom"/>
</dbReference>
<dbReference type="SUPFAM" id="SSF52402">
    <property type="entry name" value="Adenine nucleotide alpha hydrolases-like"/>
    <property type="match status" value="1"/>
</dbReference>
<dbReference type="OrthoDB" id="9794018at2"/>
<protein>
    <recommendedName>
        <fullName evidence="4">Adenosine 5'-phosphosulfate reductase</fullName>
        <shortName evidence="4">APS reductase</shortName>
        <ecNumber evidence="4">1.8.4.10</ecNumber>
    </recommendedName>
    <alternativeName>
        <fullName evidence="4">5'-adenylylsulfate reductase</fullName>
    </alternativeName>
    <alternativeName>
        <fullName evidence="4">Thioredoxin-dependent 5'-adenylylsulfate reductase</fullName>
    </alternativeName>
</protein>
<dbReference type="EC" id="1.8.4.10" evidence="4"/>
<evidence type="ECO:0000256" key="1">
    <source>
        <dbReference type="ARBA" id="ARBA00009732"/>
    </source>
</evidence>
<dbReference type="GO" id="GO:0043866">
    <property type="term" value="F:adenylyl-sulfate reductase (thioredoxin) activity"/>
    <property type="evidence" value="ECO:0007669"/>
    <property type="project" value="UniProtKB-EC"/>
</dbReference>
<dbReference type="GO" id="GO:0004604">
    <property type="term" value="F:phosphoadenylyl-sulfate reductase (thioredoxin) activity"/>
    <property type="evidence" value="ECO:0007669"/>
    <property type="project" value="UniProtKB-UniRule"/>
</dbReference>
<evidence type="ECO:0000256" key="4">
    <source>
        <dbReference type="HAMAP-Rule" id="MF_00063"/>
    </source>
</evidence>
<keyword evidence="2 4" id="KW-0560">Oxidoreductase</keyword>
<dbReference type="PIRSF" id="PIRSF000857">
    <property type="entry name" value="PAPS_reductase"/>
    <property type="match status" value="1"/>
</dbReference>
<dbReference type="PANTHER" id="PTHR46509">
    <property type="entry name" value="PHOSPHOADENOSINE PHOSPHOSULFATE REDUCTASE"/>
    <property type="match status" value="1"/>
</dbReference>
<dbReference type="PANTHER" id="PTHR46509:SF1">
    <property type="entry name" value="PHOSPHOADENOSINE PHOSPHOSULFATE REDUCTASE"/>
    <property type="match status" value="1"/>
</dbReference>
<dbReference type="Gene3D" id="3.40.50.620">
    <property type="entry name" value="HUPs"/>
    <property type="match status" value="1"/>
</dbReference>
<dbReference type="GO" id="GO:0019379">
    <property type="term" value="P:sulfate assimilation, phosphoadenylyl sulfate reduction by phosphoadenylyl-sulfate reductase (thioredoxin)"/>
    <property type="evidence" value="ECO:0007669"/>
    <property type="project" value="UniProtKB-UniRule"/>
</dbReference>
<feature type="binding site" evidence="4">
    <location>
        <position position="211"/>
    </location>
    <ligand>
        <name>[4Fe-4S] cluster</name>
        <dbReference type="ChEBI" id="CHEBI:49883"/>
    </ligand>
</feature>
<keyword evidence="4" id="KW-0479">Metal-binding</keyword>
<dbReference type="NCBIfam" id="NF002537">
    <property type="entry name" value="PRK02090.1"/>
    <property type="match status" value="1"/>
</dbReference>
<dbReference type="CDD" id="cd23945">
    <property type="entry name" value="PAPS_reductase"/>
    <property type="match status" value="1"/>
</dbReference>
<name>A0A285R181_9SPHN</name>
<dbReference type="GO" id="GO:0051539">
    <property type="term" value="F:4 iron, 4 sulfur cluster binding"/>
    <property type="evidence" value="ECO:0007669"/>
    <property type="project" value="UniProtKB-UniRule"/>
</dbReference>
<feature type="binding site" evidence="4">
    <location>
        <position position="131"/>
    </location>
    <ligand>
        <name>[4Fe-4S] cluster</name>
        <dbReference type="ChEBI" id="CHEBI:49883"/>
    </ligand>
</feature>
<evidence type="ECO:0000256" key="2">
    <source>
        <dbReference type="ARBA" id="ARBA00023002"/>
    </source>
</evidence>
<organism evidence="6 7">
    <name type="scientific">Sphingomonas guangdongensis</name>
    <dbReference type="NCBI Taxonomy" id="1141890"/>
    <lineage>
        <taxon>Bacteria</taxon>
        <taxon>Pseudomonadati</taxon>
        <taxon>Pseudomonadota</taxon>
        <taxon>Alphaproteobacteria</taxon>
        <taxon>Sphingomonadales</taxon>
        <taxon>Sphingomonadaceae</taxon>
        <taxon>Sphingomonas</taxon>
    </lineage>
</organism>
<dbReference type="Pfam" id="PF01507">
    <property type="entry name" value="PAPS_reduct"/>
    <property type="match status" value="1"/>
</dbReference>
<keyword evidence="4" id="KW-0963">Cytoplasm</keyword>
<dbReference type="InterPro" id="IPR004511">
    <property type="entry name" value="PAPS/APS_Rdtase"/>
</dbReference>
<comment type="function">
    <text evidence="4">Catalyzes the formation of sulfite from adenosine 5'-phosphosulfate (APS) using thioredoxin as an electron donor.</text>
</comment>
<comment type="cofactor">
    <cofactor evidence="4">
        <name>[4Fe-4S] cluster</name>
        <dbReference type="ChEBI" id="CHEBI:49883"/>
    </cofactor>
    <text evidence="4">Binds 1 [4Fe-4S] cluster per subunit.</text>
</comment>
<dbReference type="GO" id="GO:0005737">
    <property type="term" value="C:cytoplasm"/>
    <property type="evidence" value="ECO:0007669"/>
    <property type="project" value="UniProtKB-SubCell"/>
</dbReference>
<dbReference type="RefSeq" id="WP_097064567.1">
    <property type="nucleotide sequence ID" value="NZ_OBMI01000003.1"/>
</dbReference>
<feature type="binding site" evidence="4">
    <location>
        <position position="214"/>
    </location>
    <ligand>
        <name>[4Fe-4S] cluster</name>
        <dbReference type="ChEBI" id="CHEBI:49883"/>
    </ligand>
</feature>
<dbReference type="GO" id="GO:0046872">
    <property type="term" value="F:metal ion binding"/>
    <property type="evidence" value="ECO:0007669"/>
    <property type="project" value="UniProtKB-KW"/>
</dbReference>
<feature type="active site" description="Nucleophile; cysteine thiosulfonate intermediate" evidence="4">
    <location>
        <position position="237"/>
    </location>
</feature>
<keyword evidence="7" id="KW-1185">Reference proteome</keyword>
<feature type="binding site" evidence="4">
    <location>
        <position position="130"/>
    </location>
    <ligand>
        <name>[4Fe-4S] cluster</name>
        <dbReference type="ChEBI" id="CHEBI:49883"/>
    </ligand>
</feature>
<evidence type="ECO:0000259" key="5">
    <source>
        <dbReference type="Pfam" id="PF01507"/>
    </source>
</evidence>
<keyword evidence="4" id="KW-0408">Iron</keyword>
<keyword evidence="4" id="KW-0411">Iron-sulfur</keyword>
<reference evidence="6 7" key="1">
    <citation type="submission" date="2017-07" db="EMBL/GenBank/DDBJ databases">
        <authorList>
            <person name="Sun Z.S."/>
            <person name="Albrecht U."/>
            <person name="Echele G."/>
            <person name="Lee C.C."/>
        </authorList>
    </citation>
    <scope>NUCLEOTIDE SEQUENCE [LARGE SCALE GENOMIC DNA]</scope>
    <source>
        <strain evidence="6 7">CGMCC 1.12672</strain>
    </source>
</reference>
<evidence type="ECO:0000313" key="6">
    <source>
        <dbReference type="EMBL" id="SOB87584.1"/>
    </source>
</evidence>
<comment type="catalytic activity">
    <reaction evidence="4">
        <text>[thioredoxin]-disulfide + sulfite + AMP + 2 H(+) = adenosine 5'-phosphosulfate + [thioredoxin]-dithiol</text>
        <dbReference type="Rhea" id="RHEA:21976"/>
        <dbReference type="Rhea" id="RHEA-COMP:10698"/>
        <dbReference type="Rhea" id="RHEA-COMP:10700"/>
        <dbReference type="ChEBI" id="CHEBI:15378"/>
        <dbReference type="ChEBI" id="CHEBI:17359"/>
        <dbReference type="ChEBI" id="CHEBI:29950"/>
        <dbReference type="ChEBI" id="CHEBI:50058"/>
        <dbReference type="ChEBI" id="CHEBI:58243"/>
        <dbReference type="ChEBI" id="CHEBI:456215"/>
        <dbReference type="EC" id="1.8.4.10"/>
    </reaction>
</comment>
<dbReference type="GO" id="GO:0070814">
    <property type="term" value="P:hydrogen sulfide biosynthetic process"/>
    <property type="evidence" value="ECO:0007669"/>
    <property type="project" value="UniProtKB-UniRule"/>
</dbReference>
<dbReference type="InterPro" id="IPR014729">
    <property type="entry name" value="Rossmann-like_a/b/a_fold"/>
</dbReference>
<comment type="pathway">
    <text evidence="3 4">Sulfur metabolism; hydrogen sulfide biosynthesis; sulfite from sulfate.</text>
</comment>
<accession>A0A285R181</accession>
<evidence type="ECO:0000313" key="7">
    <source>
        <dbReference type="Proteomes" id="UP000219494"/>
    </source>
</evidence>
<dbReference type="AlphaFoldDB" id="A0A285R181"/>
<dbReference type="Proteomes" id="UP000219494">
    <property type="component" value="Unassembled WGS sequence"/>
</dbReference>
<comment type="similarity">
    <text evidence="1 4">Belongs to the PAPS reductase family. CysH subfamily.</text>
</comment>
<comment type="subcellular location">
    <subcellularLocation>
        <location evidence="4">Cytoplasm</location>
    </subcellularLocation>
</comment>
<gene>
    <name evidence="4" type="primary">cysH</name>
    <name evidence="6" type="ORF">SAMN06297144_2718</name>
</gene>